<feature type="region of interest" description="Disordered" evidence="1">
    <location>
        <begin position="80"/>
        <end position="101"/>
    </location>
</feature>
<evidence type="ECO:0000256" key="1">
    <source>
        <dbReference type="SAM" id="MobiDB-lite"/>
    </source>
</evidence>
<proteinExistence type="predicted"/>
<organism evidence="2 3">
    <name type="scientific">Actinoalloteichus hoggarensis</name>
    <dbReference type="NCBI Taxonomy" id="1470176"/>
    <lineage>
        <taxon>Bacteria</taxon>
        <taxon>Bacillati</taxon>
        <taxon>Actinomycetota</taxon>
        <taxon>Actinomycetes</taxon>
        <taxon>Pseudonocardiales</taxon>
        <taxon>Pseudonocardiaceae</taxon>
        <taxon>Actinoalloteichus</taxon>
    </lineage>
</organism>
<keyword evidence="3" id="KW-1185">Reference proteome</keyword>
<evidence type="ECO:0000313" key="2">
    <source>
        <dbReference type="EMBL" id="ASO22888.1"/>
    </source>
</evidence>
<feature type="compositionally biased region" description="Basic and acidic residues" evidence="1">
    <location>
        <begin position="86"/>
        <end position="97"/>
    </location>
</feature>
<dbReference type="OrthoDB" id="3689849at2"/>
<accession>A0A221W9Z8</accession>
<evidence type="ECO:0000313" key="3">
    <source>
        <dbReference type="Proteomes" id="UP000204221"/>
    </source>
</evidence>
<gene>
    <name evidence="2" type="ORF">AHOG_26415</name>
</gene>
<reference evidence="2 3" key="1">
    <citation type="submission" date="2017-07" db="EMBL/GenBank/DDBJ databases">
        <title>Complete genome sequence of Actinoalloteichus hoggarensis DSM 45943, type strain of Actinoalloteichus hoggarensis.</title>
        <authorList>
            <person name="Ruckert C."/>
            <person name="Nouioui I."/>
            <person name="Willmese J."/>
            <person name="van Wezel G."/>
            <person name="Klenk H.-P."/>
            <person name="Kalinowski J."/>
            <person name="Zotchev S.B."/>
        </authorList>
    </citation>
    <scope>NUCLEOTIDE SEQUENCE [LARGE SCALE GENOMIC DNA]</scope>
    <source>
        <strain evidence="2 3">DSM 45943</strain>
    </source>
</reference>
<dbReference type="KEGG" id="ahg:AHOG_26415"/>
<dbReference type="RefSeq" id="WP_093943752.1">
    <property type="nucleotide sequence ID" value="NZ_CP022521.1"/>
</dbReference>
<dbReference type="Proteomes" id="UP000204221">
    <property type="component" value="Chromosome"/>
</dbReference>
<dbReference type="EMBL" id="CP022521">
    <property type="protein sequence ID" value="ASO22888.1"/>
    <property type="molecule type" value="Genomic_DNA"/>
</dbReference>
<name>A0A221W9Z8_9PSEU</name>
<feature type="region of interest" description="Disordered" evidence="1">
    <location>
        <begin position="172"/>
        <end position="191"/>
    </location>
</feature>
<sequence length="191" mass="19290">MTGPMLIEQDTLPAVGIILDRHLALVDDGPPEDGAVLTALCGAPLTVGPPPAEVLPGVPAAYTADCPFCQDVLTATLRDGSPDAPECPHEAAPESRRAGPAAPSLTAVRLARGEPVHLCRLPPAGPTLTTSCGASLPRTMVEIVDPGDGVPCTCCLLTSSGSAALLECHRADGVGDPHGGDGPDRGTLRAD</sequence>
<protein>
    <submittedName>
        <fullName evidence="2">Uncharacterized protein</fullName>
    </submittedName>
</protein>
<dbReference type="AlphaFoldDB" id="A0A221W9Z8"/>